<organism evidence="7">
    <name type="scientific">Ixodes ricinus</name>
    <name type="common">Common tick</name>
    <name type="synonym">Acarus ricinus</name>
    <dbReference type="NCBI Taxonomy" id="34613"/>
    <lineage>
        <taxon>Eukaryota</taxon>
        <taxon>Metazoa</taxon>
        <taxon>Ecdysozoa</taxon>
        <taxon>Arthropoda</taxon>
        <taxon>Chelicerata</taxon>
        <taxon>Arachnida</taxon>
        <taxon>Acari</taxon>
        <taxon>Parasitiformes</taxon>
        <taxon>Ixodida</taxon>
        <taxon>Ixodoidea</taxon>
        <taxon>Ixodidae</taxon>
        <taxon>Ixodinae</taxon>
        <taxon>Ixodes</taxon>
    </lineage>
</organism>
<feature type="chain" id="PRO_5025611757" evidence="6">
    <location>
        <begin position="25"/>
        <end position="118"/>
    </location>
</feature>
<accession>A0A6B0UMG7</accession>
<keyword evidence="2" id="KW-0964">Secreted</keyword>
<comment type="similarity">
    <text evidence="5">Belongs to the salp15 family.</text>
</comment>
<evidence type="ECO:0000313" key="7">
    <source>
        <dbReference type="EMBL" id="MXU90815.1"/>
    </source>
</evidence>
<dbReference type="EMBL" id="GIFC01008732">
    <property type="protein sequence ID" value="MXU90815.1"/>
    <property type="molecule type" value="Transcribed_RNA"/>
</dbReference>
<dbReference type="Pfam" id="PF12115">
    <property type="entry name" value="Salp15"/>
    <property type="match status" value="1"/>
</dbReference>
<dbReference type="InterPro" id="IPR021971">
    <property type="entry name" value="Salp15"/>
</dbReference>
<protein>
    <submittedName>
        <fullName evidence="7">Putative salivary secreted protein</fullName>
    </submittedName>
</protein>
<reference evidence="7" key="1">
    <citation type="submission" date="2019-12" db="EMBL/GenBank/DDBJ databases">
        <title>An insight into the sialome of adult female Ixodes ricinus ticks feeding for 6 days.</title>
        <authorList>
            <person name="Perner J."/>
            <person name="Ribeiro J.M.C."/>
        </authorList>
    </citation>
    <scope>NUCLEOTIDE SEQUENCE</scope>
    <source>
        <strain evidence="7">Semi-engorged</strain>
        <tissue evidence="7">Salivary glands</tissue>
    </source>
</reference>
<evidence type="ECO:0000256" key="2">
    <source>
        <dbReference type="ARBA" id="ARBA00022525"/>
    </source>
</evidence>
<evidence type="ECO:0000256" key="3">
    <source>
        <dbReference type="ARBA" id="ARBA00022729"/>
    </source>
</evidence>
<evidence type="ECO:0000256" key="1">
    <source>
        <dbReference type="ARBA" id="ARBA00004613"/>
    </source>
</evidence>
<keyword evidence="4" id="KW-0325">Glycoprotein</keyword>
<comment type="subcellular location">
    <subcellularLocation>
        <location evidence="1">Secreted</location>
    </subcellularLocation>
</comment>
<evidence type="ECO:0000256" key="6">
    <source>
        <dbReference type="SAM" id="SignalP"/>
    </source>
</evidence>
<name>A0A6B0UMG7_IXORI</name>
<evidence type="ECO:0000256" key="4">
    <source>
        <dbReference type="ARBA" id="ARBA00023180"/>
    </source>
</evidence>
<feature type="signal peptide" evidence="6">
    <location>
        <begin position="1"/>
        <end position="24"/>
    </location>
</feature>
<dbReference type="GO" id="GO:0005576">
    <property type="term" value="C:extracellular region"/>
    <property type="evidence" value="ECO:0007669"/>
    <property type="project" value="UniProtKB-SubCell"/>
</dbReference>
<keyword evidence="3 6" id="KW-0732">Signal</keyword>
<sequence>MMVANFPLLMICLQITFSITSAGADSQKIEITGDIKTLPPCCEAAVQYLCEKDLLKQDKITKIHVELDDCLLTCYANEEEQVWEETLPDGMPCADGATCQDEKCFCETCENIIAMRRK</sequence>
<dbReference type="AlphaFoldDB" id="A0A6B0UMG7"/>
<proteinExistence type="inferred from homology"/>
<evidence type="ECO:0000256" key="5">
    <source>
        <dbReference type="ARBA" id="ARBA00034321"/>
    </source>
</evidence>